<name>A0A8H5HME0_9AGAR</name>
<comment type="caution">
    <text evidence="2">The sequence shown here is derived from an EMBL/GenBank/DDBJ whole genome shotgun (WGS) entry which is preliminary data.</text>
</comment>
<gene>
    <name evidence="2" type="ORF">D9615_002648</name>
</gene>
<protein>
    <recommendedName>
        <fullName evidence="4">HNH nuclease domain-containing protein</fullName>
    </recommendedName>
</protein>
<dbReference type="AlphaFoldDB" id="A0A8H5HME0"/>
<dbReference type="Proteomes" id="UP000565441">
    <property type="component" value="Unassembled WGS sequence"/>
</dbReference>
<feature type="compositionally biased region" description="Acidic residues" evidence="1">
    <location>
        <begin position="166"/>
        <end position="181"/>
    </location>
</feature>
<dbReference type="EMBL" id="JAACJP010000003">
    <property type="protein sequence ID" value="KAF5385962.1"/>
    <property type="molecule type" value="Genomic_DNA"/>
</dbReference>
<keyword evidence="3" id="KW-1185">Reference proteome</keyword>
<dbReference type="OrthoDB" id="2124139at2759"/>
<evidence type="ECO:0000256" key="1">
    <source>
        <dbReference type="SAM" id="MobiDB-lite"/>
    </source>
</evidence>
<proteinExistence type="predicted"/>
<evidence type="ECO:0000313" key="3">
    <source>
        <dbReference type="Proteomes" id="UP000565441"/>
    </source>
</evidence>
<reference evidence="2 3" key="1">
    <citation type="journal article" date="2020" name="ISME J.">
        <title>Uncovering the hidden diversity of litter-decomposition mechanisms in mushroom-forming fungi.</title>
        <authorList>
            <person name="Floudas D."/>
            <person name="Bentzer J."/>
            <person name="Ahren D."/>
            <person name="Johansson T."/>
            <person name="Persson P."/>
            <person name="Tunlid A."/>
        </authorList>
    </citation>
    <scope>NUCLEOTIDE SEQUENCE [LARGE SCALE GENOMIC DNA]</scope>
    <source>
        <strain evidence="2 3">CBS 661.87</strain>
    </source>
</reference>
<feature type="region of interest" description="Disordered" evidence="1">
    <location>
        <begin position="153"/>
        <end position="181"/>
    </location>
</feature>
<sequence>MATTWTPTPLALGTGIPVFHPLEYVRIVPKEEDKRWELLRAKGLIPSRAKSVVHEPRNAILLCLNHRVGFKSHQFYIRWIPTFQRFVFINHSASSHLVEYDGRAVRLFTGDSRTPFHGSFVDQEMRVRGRYPYGPEFADHPVNLPIQWQSWIDDMPGEDSKGSDGGDGEDGGNDEDGGDDEEMEDMSLTIVLKHPCQQDGHDDTMDNSFQSNVQLSHQPQLLRHLQPFPQEPATITLVDPIANPAELEAIICSARQQPNWRAAMIEGETWEGNANENIEKYNRLKFNPPADAP</sequence>
<organism evidence="2 3">
    <name type="scientific">Tricholomella constricta</name>
    <dbReference type="NCBI Taxonomy" id="117010"/>
    <lineage>
        <taxon>Eukaryota</taxon>
        <taxon>Fungi</taxon>
        <taxon>Dikarya</taxon>
        <taxon>Basidiomycota</taxon>
        <taxon>Agaricomycotina</taxon>
        <taxon>Agaricomycetes</taxon>
        <taxon>Agaricomycetidae</taxon>
        <taxon>Agaricales</taxon>
        <taxon>Tricholomatineae</taxon>
        <taxon>Lyophyllaceae</taxon>
        <taxon>Tricholomella</taxon>
    </lineage>
</organism>
<evidence type="ECO:0000313" key="2">
    <source>
        <dbReference type="EMBL" id="KAF5385962.1"/>
    </source>
</evidence>
<accession>A0A8H5HME0</accession>
<evidence type="ECO:0008006" key="4">
    <source>
        <dbReference type="Google" id="ProtNLM"/>
    </source>
</evidence>